<dbReference type="PRINTS" id="PR01245">
    <property type="entry name" value="RAD1REC1"/>
</dbReference>
<dbReference type="EMBL" id="HBUF01575783">
    <property type="protein sequence ID" value="CAG6768257.1"/>
    <property type="molecule type" value="Transcribed_RNA"/>
</dbReference>
<dbReference type="GO" id="GO:0006281">
    <property type="term" value="P:DNA repair"/>
    <property type="evidence" value="ECO:0007669"/>
    <property type="project" value="UniProtKB-KW"/>
</dbReference>
<dbReference type="Gene3D" id="3.70.10.10">
    <property type="match status" value="1"/>
</dbReference>
<dbReference type="EMBL" id="HBUF01208499">
    <property type="protein sequence ID" value="CAG6664749.1"/>
    <property type="molecule type" value="Transcribed_RNA"/>
</dbReference>
<sequence>MDLLDSEGTHENVLTAQIDNVKKITTILKALHFKEKAILYPSQRGLKVIVQDAKCMQAAAYIYPTLFQEYEVKINNTGDDPGDSVMFQIPFIALLQCLTIFEGCSNTPGATTTLKMTYKGYGQPLNLILEEDGVLTDCQIRTQDAIDVLNFVIRDDEMRFKIIMKANELKLIFAELDSSSEFVEVKLSQEPQSMKIITRGDSGMCEVCISSSSEFVDIFQCDQDLSFRYTYAQFKPIIKFLQVALKANLRGTQDGLLCFHFVICFDLNSSHDRQYNYIEYFCTAAVDDD</sequence>
<dbReference type="InterPro" id="IPR003021">
    <property type="entry name" value="Rad1_Rec1_Rad17"/>
</dbReference>
<dbReference type="EMBL" id="HBUF01575782">
    <property type="protein sequence ID" value="CAG6768256.1"/>
    <property type="molecule type" value="Transcribed_RNA"/>
</dbReference>
<evidence type="ECO:0000313" key="6">
    <source>
        <dbReference type="EMBL" id="CAG6741619.1"/>
    </source>
</evidence>
<name>A0A8D8Z630_9HEMI</name>
<dbReference type="PANTHER" id="PTHR10870">
    <property type="entry name" value="CELL CYCLE CHECKPOINT PROTEIN RAD1"/>
    <property type="match status" value="1"/>
</dbReference>
<protein>
    <submittedName>
        <fullName evidence="6">Cell cycle checkpoint protein RAD1</fullName>
    </submittedName>
</protein>
<evidence type="ECO:0000256" key="1">
    <source>
        <dbReference type="ARBA" id="ARBA00004123"/>
    </source>
</evidence>
<proteinExistence type="inferred from homology"/>
<dbReference type="SUPFAM" id="SSF55979">
    <property type="entry name" value="DNA clamp"/>
    <property type="match status" value="1"/>
</dbReference>
<dbReference type="EMBL" id="HBUF01428007">
    <property type="protein sequence ID" value="CAG6741620.1"/>
    <property type="molecule type" value="Transcribed_RNA"/>
</dbReference>
<organism evidence="6">
    <name type="scientific">Cacopsylla melanoneura</name>
    <dbReference type="NCBI Taxonomy" id="428564"/>
    <lineage>
        <taxon>Eukaryota</taxon>
        <taxon>Metazoa</taxon>
        <taxon>Ecdysozoa</taxon>
        <taxon>Arthropoda</taxon>
        <taxon>Hexapoda</taxon>
        <taxon>Insecta</taxon>
        <taxon>Pterygota</taxon>
        <taxon>Neoptera</taxon>
        <taxon>Paraneoptera</taxon>
        <taxon>Hemiptera</taxon>
        <taxon>Sternorrhyncha</taxon>
        <taxon>Psylloidea</taxon>
        <taxon>Psyllidae</taxon>
        <taxon>Psyllinae</taxon>
        <taxon>Cacopsylla</taxon>
    </lineage>
</organism>
<comment type="subcellular location">
    <subcellularLocation>
        <location evidence="1">Nucleus</location>
    </subcellularLocation>
</comment>
<dbReference type="GO" id="GO:0000077">
    <property type="term" value="P:DNA damage checkpoint signaling"/>
    <property type="evidence" value="ECO:0007669"/>
    <property type="project" value="InterPro"/>
</dbReference>
<evidence type="ECO:0000256" key="5">
    <source>
        <dbReference type="ARBA" id="ARBA00023242"/>
    </source>
</evidence>
<evidence type="ECO:0000256" key="2">
    <source>
        <dbReference type="ARBA" id="ARBA00010991"/>
    </source>
</evidence>
<dbReference type="Pfam" id="PF02144">
    <property type="entry name" value="Rad1"/>
    <property type="match status" value="1"/>
</dbReference>
<dbReference type="InterPro" id="IPR046938">
    <property type="entry name" value="DNA_clamp_sf"/>
</dbReference>
<keyword evidence="4" id="KW-0234">DNA repair</keyword>
<reference evidence="6" key="1">
    <citation type="submission" date="2021-05" db="EMBL/GenBank/DDBJ databases">
        <authorList>
            <person name="Alioto T."/>
            <person name="Alioto T."/>
            <person name="Gomez Garrido J."/>
        </authorList>
    </citation>
    <scope>NUCLEOTIDE SEQUENCE</scope>
</reference>
<dbReference type="EMBL" id="HBUF01428006">
    <property type="protein sequence ID" value="CAG6741619.1"/>
    <property type="molecule type" value="Transcribed_RNA"/>
</dbReference>
<evidence type="ECO:0000256" key="4">
    <source>
        <dbReference type="ARBA" id="ARBA00023204"/>
    </source>
</evidence>
<comment type="similarity">
    <text evidence="2">Belongs to the rad1 family.</text>
</comment>
<keyword evidence="5" id="KW-0539">Nucleus</keyword>
<keyword evidence="3" id="KW-0227">DNA damage</keyword>
<dbReference type="PANTHER" id="PTHR10870:SF0">
    <property type="entry name" value="CELL CYCLE CHECKPOINT PROTEIN RAD1"/>
    <property type="match status" value="1"/>
</dbReference>
<dbReference type="EMBL" id="HBUF01208498">
    <property type="protein sequence ID" value="CAG6664748.1"/>
    <property type="molecule type" value="Transcribed_RNA"/>
</dbReference>
<accession>A0A8D8Z630</accession>
<dbReference type="GO" id="GO:0030896">
    <property type="term" value="C:checkpoint clamp complex"/>
    <property type="evidence" value="ECO:0007669"/>
    <property type="project" value="TreeGrafter"/>
</dbReference>
<dbReference type="AlphaFoldDB" id="A0A8D8Z630"/>
<evidence type="ECO:0000256" key="3">
    <source>
        <dbReference type="ARBA" id="ARBA00022763"/>
    </source>
</evidence>